<dbReference type="EMBL" id="JBHRSZ010000004">
    <property type="protein sequence ID" value="MFC3151165.1"/>
    <property type="molecule type" value="Genomic_DNA"/>
</dbReference>
<dbReference type="PIRSF" id="PIRSF016907">
    <property type="entry name" value="Kin_ATP-NAD"/>
    <property type="match status" value="1"/>
</dbReference>
<dbReference type="Gene3D" id="3.40.50.10330">
    <property type="entry name" value="Probable inorganic polyphosphate/atp-NAD kinase, domain 1"/>
    <property type="match status" value="1"/>
</dbReference>
<dbReference type="SUPFAM" id="SSF111331">
    <property type="entry name" value="NAD kinase/diacylglycerol kinase-like"/>
    <property type="match status" value="1"/>
</dbReference>
<dbReference type="InterPro" id="IPR017438">
    <property type="entry name" value="ATP-NAD_kinase_N"/>
</dbReference>
<comment type="caution">
    <text evidence="1">The sequence shown here is derived from an EMBL/GenBank/DDBJ whole genome shotgun (WGS) entry which is preliminary data.</text>
</comment>
<dbReference type="Pfam" id="PF01513">
    <property type="entry name" value="NAD_kinase"/>
    <property type="match status" value="1"/>
</dbReference>
<organism evidence="1 2">
    <name type="scientific">Litoribrevibacter euphylliae</name>
    <dbReference type="NCBI Taxonomy" id="1834034"/>
    <lineage>
        <taxon>Bacteria</taxon>
        <taxon>Pseudomonadati</taxon>
        <taxon>Pseudomonadota</taxon>
        <taxon>Gammaproteobacteria</taxon>
        <taxon>Oceanospirillales</taxon>
        <taxon>Oceanospirillaceae</taxon>
        <taxon>Litoribrevibacter</taxon>
    </lineage>
</organism>
<gene>
    <name evidence="1" type="ORF">ACFOEK_09000</name>
</gene>
<dbReference type="InterPro" id="IPR011386">
    <property type="entry name" value="Put_ATP-NAD_kin"/>
</dbReference>
<sequence>MNHLKVGLVINPLAGLGGSVALKGSDSVAEKAMALGAEPKAQQRVQSALQALTSYVEFLSFVTAPGLMGEDLLSSMGFQVDQVISLEDKDYSLIGRSSPSDTRRAVEAFTEAGIDLILFAGGDGTARDICSVVGDQIPVLGIPAGVKIHSAVYAVNPQSAGALLEQMISGELTGVRSADVRDIDEDAFRQGQVKAKLYGEMLVPEEGRFVQMMKCGGIEKEEWVLNDIAAEVVETMDDEVLYIIGSGATTKAIMDELGLENTLLGVDLVKNHQLVASDVSEVELLSHLDHETQVKLVISVIGGQGHIFGRGNQQLSPDVIRRLGKENIQIIATKTKLKSLEGRPLLIDTGDAELDSALCGWYRITTGYQDEVVYPGSDGITDVQV</sequence>
<name>A0ABV7HFC1_9GAMM</name>
<keyword evidence="1" id="KW-0418">Kinase</keyword>
<dbReference type="Pfam" id="PF20143">
    <property type="entry name" value="NAD_kinase_C"/>
    <property type="match status" value="1"/>
</dbReference>
<dbReference type="InterPro" id="IPR002504">
    <property type="entry name" value="NADK"/>
</dbReference>
<dbReference type="RefSeq" id="WP_386719421.1">
    <property type="nucleotide sequence ID" value="NZ_JBHRSZ010000004.1"/>
</dbReference>
<evidence type="ECO:0000313" key="2">
    <source>
        <dbReference type="Proteomes" id="UP001595476"/>
    </source>
</evidence>
<proteinExistence type="predicted"/>
<evidence type="ECO:0000313" key="1">
    <source>
        <dbReference type="EMBL" id="MFC3151165.1"/>
    </source>
</evidence>
<reference evidence="2" key="1">
    <citation type="journal article" date="2019" name="Int. J. Syst. Evol. Microbiol.">
        <title>The Global Catalogue of Microorganisms (GCM) 10K type strain sequencing project: providing services to taxonomists for standard genome sequencing and annotation.</title>
        <authorList>
            <consortium name="The Broad Institute Genomics Platform"/>
            <consortium name="The Broad Institute Genome Sequencing Center for Infectious Disease"/>
            <person name="Wu L."/>
            <person name="Ma J."/>
        </authorList>
    </citation>
    <scope>NUCLEOTIDE SEQUENCE [LARGE SCALE GENOMIC DNA]</scope>
    <source>
        <strain evidence="2">KCTC 52438</strain>
    </source>
</reference>
<keyword evidence="1" id="KW-0808">Transferase</keyword>
<dbReference type="Proteomes" id="UP001595476">
    <property type="component" value="Unassembled WGS sequence"/>
</dbReference>
<accession>A0ABV7HFC1</accession>
<dbReference type="PANTHER" id="PTHR40697:SF2">
    <property type="entry name" value="ATP-NAD KINASE-RELATED"/>
    <property type="match status" value="1"/>
</dbReference>
<dbReference type="GO" id="GO:0016301">
    <property type="term" value="F:kinase activity"/>
    <property type="evidence" value="ECO:0007669"/>
    <property type="project" value="UniProtKB-KW"/>
</dbReference>
<protein>
    <submittedName>
        <fullName evidence="1">ATP-NAD kinase family protein</fullName>
    </submittedName>
</protein>
<keyword evidence="2" id="KW-1185">Reference proteome</keyword>
<dbReference type="InterPro" id="IPR016064">
    <property type="entry name" value="NAD/diacylglycerol_kinase_sf"/>
</dbReference>
<dbReference type="PANTHER" id="PTHR40697">
    <property type="entry name" value="ACETOIN CATABOLISM PROTEIN X"/>
    <property type="match status" value="1"/>
</dbReference>
<dbReference type="InterPro" id="IPR039065">
    <property type="entry name" value="AcoX-like"/>
</dbReference>